<proteinExistence type="inferred from homology"/>
<feature type="transmembrane region" description="Helical" evidence="8">
    <location>
        <begin position="179"/>
        <end position="201"/>
    </location>
</feature>
<dbReference type="PANTHER" id="PTHR43302:SF5">
    <property type="entry name" value="TRANSPORTER ARSB-RELATED"/>
    <property type="match status" value="1"/>
</dbReference>
<feature type="transmembrane region" description="Helical" evidence="8">
    <location>
        <begin position="348"/>
        <end position="374"/>
    </location>
</feature>
<feature type="transmembrane region" description="Helical" evidence="8">
    <location>
        <begin position="36"/>
        <end position="53"/>
    </location>
</feature>
<keyword evidence="4" id="KW-1003">Cell membrane</keyword>
<feature type="domain" description="Citrate transporter-like" evidence="9">
    <location>
        <begin position="20"/>
        <end position="359"/>
    </location>
</feature>
<dbReference type="EMBL" id="VDUZ01000001">
    <property type="protein sequence ID" value="TXL82201.1"/>
    <property type="molecule type" value="Genomic_DNA"/>
</dbReference>
<keyword evidence="11" id="KW-1185">Reference proteome</keyword>
<organism evidence="10 11">
    <name type="scientific">Vineibacter terrae</name>
    <dbReference type="NCBI Taxonomy" id="2586908"/>
    <lineage>
        <taxon>Bacteria</taxon>
        <taxon>Pseudomonadati</taxon>
        <taxon>Pseudomonadota</taxon>
        <taxon>Alphaproteobacteria</taxon>
        <taxon>Hyphomicrobiales</taxon>
        <taxon>Vineibacter</taxon>
    </lineage>
</organism>
<evidence type="ECO:0000313" key="11">
    <source>
        <dbReference type="Proteomes" id="UP000321638"/>
    </source>
</evidence>
<feature type="transmembrane region" description="Helical" evidence="8">
    <location>
        <begin position="142"/>
        <end position="159"/>
    </location>
</feature>
<feature type="transmembrane region" description="Helical" evidence="8">
    <location>
        <begin position="231"/>
        <end position="261"/>
    </location>
</feature>
<feature type="transmembrane region" description="Helical" evidence="8">
    <location>
        <begin position="312"/>
        <end position="336"/>
    </location>
</feature>
<comment type="subcellular location">
    <subcellularLocation>
        <location evidence="1">Cell membrane</location>
        <topology evidence="1">Multi-pass membrane protein</topology>
    </subcellularLocation>
</comment>
<gene>
    <name evidence="10" type="ORF">FHP25_00430</name>
</gene>
<protein>
    <submittedName>
        <fullName evidence="10">Anion transporter</fullName>
    </submittedName>
</protein>
<evidence type="ECO:0000256" key="6">
    <source>
        <dbReference type="ARBA" id="ARBA00022989"/>
    </source>
</evidence>
<dbReference type="Proteomes" id="UP000321638">
    <property type="component" value="Unassembled WGS sequence"/>
</dbReference>
<dbReference type="OrthoDB" id="9774335at2"/>
<comment type="similarity">
    <text evidence="2">Belongs to the CitM (TC 2.A.11) transporter family.</text>
</comment>
<dbReference type="InterPro" id="IPR004680">
    <property type="entry name" value="Cit_transptr-like_dom"/>
</dbReference>
<dbReference type="GO" id="GO:0005886">
    <property type="term" value="C:plasma membrane"/>
    <property type="evidence" value="ECO:0007669"/>
    <property type="project" value="UniProtKB-SubCell"/>
</dbReference>
<feature type="transmembrane region" description="Helical" evidence="8">
    <location>
        <begin position="273"/>
        <end position="291"/>
    </location>
</feature>
<dbReference type="InterPro" id="IPR000802">
    <property type="entry name" value="Arsenical_pump_ArsB"/>
</dbReference>
<name>A0A5C8PVW9_9HYPH</name>
<evidence type="ECO:0000256" key="3">
    <source>
        <dbReference type="ARBA" id="ARBA00022448"/>
    </source>
</evidence>
<keyword evidence="5 8" id="KW-0812">Transmembrane</keyword>
<feature type="transmembrane region" description="Helical" evidence="8">
    <location>
        <begin position="386"/>
        <end position="410"/>
    </location>
</feature>
<comment type="caution">
    <text evidence="10">The sequence shown here is derived from an EMBL/GenBank/DDBJ whole genome shotgun (WGS) entry which is preliminary data.</text>
</comment>
<feature type="transmembrane region" description="Helical" evidence="8">
    <location>
        <begin position="99"/>
        <end position="130"/>
    </location>
</feature>
<keyword evidence="3" id="KW-0813">Transport</keyword>
<evidence type="ECO:0000256" key="7">
    <source>
        <dbReference type="ARBA" id="ARBA00023136"/>
    </source>
</evidence>
<accession>A0A5C8PVW9</accession>
<sequence>MPRCSAMLIAATVIFAATYLVIAVGKLPGYHLDRTGAALLGASLMVGVGVLTLEEAYAAVDLNTITLLLGMMIVVANLRLSGFFRLVNGWAITRAHHPLVLLIAIVLVAGIFSAFLVNDTICLVMTPLVLDLMDRLKRDARPYLLAVAMASNAGSTATITGNPQNMIIGSLSQIPYGTFAASLAPIAAVGLVLTIALIALMHPREFLTRDRLPVIDAGPTRYHRALTIKSILVTVAIVVLFFAGQPIAKVAIVGGALLLFTRRVKPEKVYFDIDWPLLLMFVGLFVVVAGFEKTMLTPQVVDAVHRLDLASVPVLSALTAVLSNLVSNVPAVLVLKPFVNPLADPEKAWLAVAMASTLAGNFALVGSVANLIVAQRARSHGVTIGFWYHFRVGGLLTVLTIAFGIAWLTWR</sequence>
<dbReference type="CDD" id="cd01117">
    <property type="entry name" value="YbiR_permease"/>
    <property type="match status" value="1"/>
</dbReference>
<dbReference type="Pfam" id="PF03600">
    <property type="entry name" value="CitMHS"/>
    <property type="match status" value="1"/>
</dbReference>
<feature type="transmembrane region" description="Helical" evidence="8">
    <location>
        <begin position="65"/>
        <end position="87"/>
    </location>
</feature>
<dbReference type="PANTHER" id="PTHR43302">
    <property type="entry name" value="TRANSPORTER ARSB-RELATED"/>
    <property type="match status" value="1"/>
</dbReference>
<evidence type="ECO:0000256" key="4">
    <source>
        <dbReference type="ARBA" id="ARBA00022475"/>
    </source>
</evidence>
<reference evidence="10 11" key="1">
    <citation type="submission" date="2019-06" db="EMBL/GenBank/DDBJ databases">
        <title>New taxonomy in bacterial strain CC-CFT640, isolated from vineyard.</title>
        <authorList>
            <person name="Lin S.-Y."/>
            <person name="Tsai C.-F."/>
            <person name="Young C.-C."/>
        </authorList>
    </citation>
    <scope>NUCLEOTIDE SEQUENCE [LARGE SCALE GENOMIC DNA]</scope>
    <source>
        <strain evidence="10 11">CC-CFT640</strain>
    </source>
</reference>
<keyword evidence="7 8" id="KW-0472">Membrane</keyword>
<feature type="transmembrane region" description="Helical" evidence="8">
    <location>
        <begin position="7"/>
        <end position="24"/>
    </location>
</feature>
<evidence type="ECO:0000256" key="5">
    <source>
        <dbReference type="ARBA" id="ARBA00022692"/>
    </source>
</evidence>
<dbReference type="AlphaFoldDB" id="A0A5C8PVW9"/>
<evidence type="ECO:0000256" key="1">
    <source>
        <dbReference type="ARBA" id="ARBA00004651"/>
    </source>
</evidence>
<evidence type="ECO:0000256" key="8">
    <source>
        <dbReference type="SAM" id="Phobius"/>
    </source>
</evidence>
<dbReference type="GO" id="GO:0015105">
    <property type="term" value="F:arsenite transmembrane transporter activity"/>
    <property type="evidence" value="ECO:0007669"/>
    <property type="project" value="InterPro"/>
</dbReference>
<evidence type="ECO:0000259" key="9">
    <source>
        <dbReference type="Pfam" id="PF03600"/>
    </source>
</evidence>
<dbReference type="PRINTS" id="PR00758">
    <property type="entry name" value="ARSENICPUMP"/>
</dbReference>
<keyword evidence="6 8" id="KW-1133">Transmembrane helix</keyword>
<evidence type="ECO:0000313" key="10">
    <source>
        <dbReference type="EMBL" id="TXL82201.1"/>
    </source>
</evidence>
<evidence type="ECO:0000256" key="2">
    <source>
        <dbReference type="ARBA" id="ARBA00009843"/>
    </source>
</evidence>